<sequence>IGASRTFLKLRYPLPTTVYPSPRQFNKGETYTFPFSFVVSNYIEPPVCTSKLDEAHTQLPPALT</sequence>
<proteinExistence type="predicted"/>
<evidence type="ECO:0000313" key="1">
    <source>
        <dbReference type="EMBL" id="RAH78462.1"/>
    </source>
</evidence>
<dbReference type="AlphaFoldDB" id="A0A8T8WSC8"/>
<feature type="non-terminal residue" evidence="1">
    <location>
        <position position="64"/>
    </location>
</feature>
<evidence type="ECO:0008006" key="3">
    <source>
        <dbReference type="Google" id="ProtNLM"/>
    </source>
</evidence>
<dbReference type="EMBL" id="KZ824826">
    <property type="protein sequence ID" value="RAH78462.1"/>
    <property type="molecule type" value="Genomic_DNA"/>
</dbReference>
<accession>A0A8T8WSC8</accession>
<dbReference type="RefSeq" id="XP_025524356.1">
    <property type="nucleotide sequence ID" value="XM_025667432.1"/>
</dbReference>
<feature type="non-terminal residue" evidence="1">
    <location>
        <position position="1"/>
    </location>
</feature>
<protein>
    <recommendedName>
        <fullName evidence="3">Arrestin-like N-terminal domain-containing protein</fullName>
    </recommendedName>
</protein>
<dbReference type="GeneID" id="37171124"/>
<name>A0A8T8WSC8_ASPJA</name>
<keyword evidence="2" id="KW-1185">Reference proteome</keyword>
<reference evidence="1 2" key="1">
    <citation type="submission" date="2018-02" db="EMBL/GenBank/DDBJ databases">
        <title>The genomes of Aspergillus section Nigri reveals drivers in fungal speciation.</title>
        <authorList>
            <consortium name="DOE Joint Genome Institute"/>
            <person name="Vesth T.C."/>
            <person name="Nybo J."/>
            <person name="Theobald S."/>
            <person name="Brandl J."/>
            <person name="Frisvad J.C."/>
            <person name="Nielsen K.F."/>
            <person name="Lyhne E.K."/>
            <person name="Kogle M.E."/>
            <person name="Kuo A."/>
            <person name="Riley R."/>
            <person name="Clum A."/>
            <person name="Nolan M."/>
            <person name="Lipzen A."/>
            <person name="Salamov A."/>
            <person name="Henrissat B."/>
            <person name="Wiebenga A."/>
            <person name="De vries R.P."/>
            <person name="Grigoriev I.V."/>
            <person name="Mortensen U.H."/>
            <person name="Andersen M.R."/>
            <person name="Baker S.E."/>
        </authorList>
    </citation>
    <scope>NUCLEOTIDE SEQUENCE [LARGE SCALE GENOMIC DNA]</scope>
    <source>
        <strain evidence="1 2">CBS 114.51</strain>
    </source>
</reference>
<evidence type="ECO:0000313" key="2">
    <source>
        <dbReference type="Proteomes" id="UP000249497"/>
    </source>
</evidence>
<dbReference type="Proteomes" id="UP000249497">
    <property type="component" value="Unassembled WGS sequence"/>
</dbReference>
<gene>
    <name evidence="1" type="ORF">BO86DRAFT_298937</name>
</gene>
<organism evidence="1 2">
    <name type="scientific">Aspergillus japonicus CBS 114.51</name>
    <dbReference type="NCBI Taxonomy" id="1448312"/>
    <lineage>
        <taxon>Eukaryota</taxon>
        <taxon>Fungi</taxon>
        <taxon>Dikarya</taxon>
        <taxon>Ascomycota</taxon>
        <taxon>Pezizomycotina</taxon>
        <taxon>Eurotiomycetes</taxon>
        <taxon>Eurotiomycetidae</taxon>
        <taxon>Eurotiales</taxon>
        <taxon>Aspergillaceae</taxon>
        <taxon>Aspergillus</taxon>
        <taxon>Aspergillus subgen. Circumdati</taxon>
    </lineage>
</organism>